<dbReference type="InterPro" id="IPR013320">
    <property type="entry name" value="ConA-like_dom_sf"/>
</dbReference>
<dbReference type="NCBIfam" id="NF033679">
    <property type="entry name" value="DNRLRE_dom"/>
    <property type="match status" value="1"/>
</dbReference>
<feature type="domain" description="LamG-like jellyroll fold" evidence="3">
    <location>
        <begin position="741"/>
        <end position="875"/>
    </location>
</feature>
<dbReference type="Proteomes" id="UP001597260">
    <property type="component" value="Unassembled WGS sequence"/>
</dbReference>
<proteinExistence type="predicted"/>
<dbReference type="SMART" id="SM00560">
    <property type="entry name" value="LamGL"/>
    <property type="match status" value="1"/>
</dbReference>
<gene>
    <name evidence="4" type="ORF">ACFQ4H_14185</name>
</gene>
<dbReference type="Gene3D" id="2.60.40.10">
    <property type="entry name" value="Immunoglobulins"/>
    <property type="match status" value="1"/>
</dbReference>
<dbReference type="SUPFAM" id="SSF49899">
    <property type="entry name" value="Concanavalin A-like lectins/glucanases"/>
    <property type="match status" value="1"/>
</dbReference>
<dbReference type="RefSeq" id="WP_377570934.1">
    <property type="nucleotide sequence ID" value="NZ_JBHTMP010000018.1"/>
</dbReference>
<keyword evidence="5" id="KW-1185">Reference proteome</keyword>
<accession>A0ABW3YCS2</accession>
<protein>
    <submittedName>
        <fullName evidence="4">DNRLRE domain-containing protein</fullName>
    </submittedName>
</protein>
<dbReference type="InterPro" id="IPR013783">
    <property type="entry name" value="Ig-like_fold"/>
</dbReference>
<organism evidence="4 5">
    <name type="scientific">Micromonospora sonneratiae</name>
    <dbReference type="NCBI Taxonomy" id="1184706"/>
    <lineage>
        <taxon>Bacteria</taxon>
        <taxon>Bacillati</taxon>
        <taxon>Actinomycetota</taxon>
        <taxon>Actinomycetes</taxon>
        <taxon>Micromonosporales</taxon>
        <taxon>Micromonosporaceae</taxon>
        <taxon>Micromonospora</taxon>
    </lineage>
</organism>
<reference evidence="5" key="1">
    <citation type="journal article" date="2019" name="Int. J. Syst. Evol. Microbiol.">
        <title>The Global Catalogue of Microorganisms (GCM) 10K type strain sequencing project: providing services to taxonomists for standard genome sequencing and annotation.</title>
        <authorList>
            <consortium name="The Broad Institute Genomics Platform"/>
            <consortium name="The Broad Institute Genome Sequencing Center for Infectious Disease"/>
            <person name="Wu L."/>
            <person name="Ma J."/>
        </authorList>
    </citation>
    <scope>NUCLEOTIDE SEQUENCE [LARGE SCALE GENOMIC DNA]</scope>
    <source>
        <strain evidence="5">JCM 31037</strain>
    </source>
</reference>
<keyword evidence="1" id="KW-0732">Signal</keyword>
<comment type="caution">
    <text evidence="4">The sequence shown here is derived from an EMBL/GenBank/DDBJ whole genome shotgun (WGS) entry which is preliminary data.</text>
</comment>
<evidence type="ECO:0000256" key="2">
    <source>
        <dbReference type="ARBA" id="ARBA00023157"/>
    </source>
</evidence>
<keyword evidence="2" id="KW-1015">Disulfide bond</keyword>
<evidence type="ECO:0000313" key="5">
    <source>
        <dbReference type="Proteomes" id="UP001597260"/>
    </source>
</evidence>
<evidence type="ECO:0000313" key="4">
    <source>
        <dbReference type="EMBL" id="MFD1322242.1"/>
    </source>
</evidence>
<dbReference type="Gene3D" id="2.60.120.200">
    <property type="match status" value="1"/>
</dbReference>
<dbReference type="Gene3D" id="2.60.120.260">
    <property type="entry name" value="Galactose-binding domain-like"/>
    <property type="match status" value="1"/>
</dbReference>
<sequence length="901" mass="95466">MVKTPTAAAELTTVSMPWDTGSLAPVVVAGGGAAALRSAAGSTPVVVSEARMWDARVSPTTGEPVHTADVAVATEANDAGGTDLVLTPDPAFYADPQLTYPVTIDPMVNLNPAFDGYVQNTIQNTDKSGEKDLRLGFSDDAAEGCGSGCTARSFLSFHGMEAYRGASVVSAELFLWNFHSWSCTATEWQAWTTSYVNHTVRWGSQPTWRALDGTSMGTKGYGTGSCGDGWVSVSVKKTFQGAFSSTDFTANVGLQATSESNHNGWKKFNSSEATSNRPYATIVYNRTPNAPTNLKIDSCYSACMSPAVVRSGTPKLTADVSDPDGGVLRTEYEVFDSTQTTQVAKSGTAVTGVTSGTGRPWTIVPLTGTALPDGTYHWRARACDSYVCGGYSGWFNFTVDTQDVSLPVVTATPYAEKTTGTWNGGPGQPGTFTFTPGAGVTGMAEYLYSLNGGNYVTVPAGQAQAEQLTENQQQVSTDLTGFTVMGHLAMTRSTERGHDSTSSLQLTPNPTGCCAGVTGDTFASIGDDYGGMRLGMQAGKRYAISAWIYVPAATGLTPLDSRGLSLVPSYKDNGVYTHVVSAKPTAVDTWQKLTVVMTIPATATDAFIRLYNGFPVGTGKSVFWDDMSVREVSGDTGVETIAPPRDGLNRLEVWARNTAGTTSDPRVYDFLVTPSTGSWNWTLDENAGSVAASVPDTFPADLSGTGVAWQTAGKVGPGAVTLDGTGHLATRSPVLDTTAPAGFTVAAWVRATDITTTRTAVSQDGVNTSMFRLGLRKDRDLDGDEVTDAEWCFTVTAADTVGATETSACTTEYVIEGDWVSLVGVYDKPNNKIRLYVSVPGNILGTEAEADYTGGWSATGSFAIGRAWDGAVTNQWHGDTDHVYVAQRVWNIQEIRRFRIS</sequence>
<dbReference type="InterPro" id="IPR006558">
    <property type="entry name" value="LamG-like"/>
</dbReference>
<dbReference type="EMBL" id="JBHTMP010000018">
    <property type="protein sequence ID" value="MFD1322242.1"/>
    <property type="molecule type" value="Genomic_DNA"/>
</dbReference>
<evidence type="ECO:0000256" key="1">
    <source>
        <dbReference type="ARBA" id="ARBA00022729"/>
    </source>
</evidence>
<evidence type="ECO:0000259" key="3">
    <source>
        <dbReference type="SMART" id="SM00560"/>
    </source>
</evidence>
<name>A0ABW3YCS2_9ACTN</name>